<evidence type="ECO:0000256" key="1">
    <source>
        <dbReference type="SAM" id="MobiDB-lite"/>
    </source>
</evidence>
<dbReference type="EMBL" id="BBMR01000012">
    <property type="protein sequence ID" value="GAL22342.1"/>
    <property type="molecule type" value="Genomic_DNA"/>
</dbReference>
<reference evidence="2 3" key="1">
    <citation type="submission" date="2014-09" db="EMBL/GenBank/DDBJ databases">
        <title>Vibrio maritimus JCM 19235. (C45) whole genome shotgun sequence.</title>
        <authorList>
            <person name="Sawabe T."/>
            <person name="Meirelles P."/>
            <person name="Nakanishi M."/>
            <person name="Sayaka M."/>
            <person name="Hattori M."/>
            <person name="Ohkuma M."/>
        </authorList>
    </citation>
    <scope>NUCLEOTIDE SEQUENCE [LARGE SCALE GENOMIC DNA]</scope>
    <source>
        <strain evidence="3">JCM19235</strain>
    </source>
</reference>
<accession>A0A090SSK9</accession>
<evidence type="ECO:0000313" key="3">
    <source>
        <dbReference type="Proteomes" id="UP000029228"/>
    </source>
</evidence>
<proteinExistence type="predicted"/>
<reference evidence="2 3" key="2">
    <citation type="submission" date="2014-09" db="EMBL/GenBank/DDBJ databases">
        <authorList>
            <consortium name="NBRP consortium"/>
            <person name="Sawabe T."/>
            <person name="Meirelles P."/>
            <person name="Nakanishi M."/>
            <person name="Sayaka M."/>
            <person name="Hattori M."/>
            <person name="Ohkuma M."/>
        </authorList>
    </citation>
    <scope>NUCLEOTIDE SEQUENCE [LARGE SCALE GENOMIC DNA]</scope>
    <source>
        <strain evidence="3">JCM19235</strain>
    </source>
</reference>
<evidence type="ECO:0000313" key="2">
    <source>
        <dbReference type="EMBL" id="GAL22342.1"/>
    </source>
</evidence>
<feature type="region of interest" description="Disordered" evidence="1">
    <location>
        <begin position="1"/>
        <end position="24"/>
    </location>
</feature>
<comment type="caution">
    <text evidence="2">The sequence shown here is derived from an EMBL/GenBank/DDBJ whole genome shotgun (WGS) entry which is preliminary data.</text>
</comment>
<dbReference type="STRING" id="990268.JCM19235_3037"/>
<sequence length="52" mass="6205">MQEQKNKLQQALEHSKREKVEQEKTLIESELKQLQSQIEPHFYSIHSPMSVL</sequence>
<keyword evidence="3" id="KW-1185">Reference proteome</keyword>
<feature type="compositionally biased region" description="Basic and acidic residues" evidence="1">
    <location>
        <begin position="13"/>
        <end position="24"/>
    </location>
</feature>
<organism evidence="2 3">
    <name type="scientific">Vibrio maritimus</name>
    <dbReference type="NCBI Taxonomy" id="990268"/>
    <lineage>
        <taxon>Bacteria</taxon>
        <taxon>Pseudomonadati</taxon>
        <taxon>Pseudomonadota</taxon>
        <taxon>Gammaproteobacteria</taxon>
        <taxon>Vibrionales</taxon>
        <taxon>Vibrionaceae</taxon>
        <taxon>Vibrio</taxon>
    </lineage>
</organism>
<protein>
    <submittedName>
        <fullName evidence="2">Uncharacterized protein</fullName>
    </submittedName>
</protein>
<gene>
    <name evidence="2" type="ORF">JCM19235_3037</name>
</gene>
<dbReference type="AlphaFoldDB" id="A0A090SSK9"/>
<dbReference type="Proteomes" id="UP000029228">
    <property type="component" value="Unassembled WGS sequence"/>
</dbReference>
<name>A0A090SSK9_9VIBR</name>